<dbReference type="Proteomes" id="UP000239772">
    <property type="component" value="Unassembled WGS sequence"/>
</dbReference>
<comment type="caution">
    <text evidence="3">The sequence shown here is derived from an EMBL/GenBank/DDBJ whole genome shotgun (WGS) entry which is preliminary data.</text>
</comment>
<evidence type="ECO:0000256" key="2">
    <source>
        <dbReference type="SAM" id="MobiDB-lite"/>
    </source>
</evidence>
<gene>
    <name evidence="3" type="ORF">SLNSH_19570</name>
</gene>
<dbReference type="GO" id="GO:0008270">
    <property type="term" value="F:zinc ion binding"/>
    <property type="evidence" value="ECO:0007669"/>
    <property type="project" value="InterPro"/>
</dbReference>
<feature type="region of interest" description="Disordered" evidence="2">
    <location>
        <begin position="131"/>
        <end position="196"/>
    </location>
</feature>
<feature type="compositionally biased region" description="Polar residues" evidence="2">
    <location>
        <begin position="144"/>
        <end position="157"/>
    </location>
</feature>
<dbReference type="GO" id="GO:0003677">
    <property type="term" value="F:DNA binding"/>
    <property type="evidence" value="ECO:0007669"/>
    <property type="project" value="InterPro"/>
</dbReference>
<dbReference type="InterPro" id="IPR008807">
    <property type="entry name" value="ROS_MUCR"/>
</dbReference>
<dbReference type="AlphaFoldDB" id="A0A2T1HP10"/>
<reference evidence="4" key="1">
    <citation type="submission" date="2018-03" db="EMBL/GenBank/DDBJ databases">
        <authorList>
            <person name="Sun L."/>
            <person name="Liu H."/>
            <person name="Chen W."/>
            <person name="Huang K."/>
            <person name="Liu W."/>
            <person name="Gao X."/>
        </authorList>
    </citation>
    <scope>NUCLEOTIDE SEQUENCE [LARGE SCALE GENOMIC DNA]</scope>
    <source>
        <strain evidence="4">SH9</strain>
    </source>
</reference>
<proteinExistence type="inferred from homology"/>
<evidence type="ECO:0000313" key="4">
    <source>
        <dbReference type="Proteomes" id="UP000239772"/>
    </source>
</evidence>
<organism evidence="3 4">
    <name type="scientific">Alsobacter soli</name>
    <dbReference type="NCBI Taxonomy" id="2109933"/>
    <lineage>
        <taxon>Bacteria</taxon>
        <taxon>Pseudomonadati</taxon>
        <taxon>Pseudomonadota</taxon>
        <taxon>Alphaproteobacteria</taxon>
        <taxon>Hyphomicrobiales</taxon>
        <taxon>Alsobacteraceae</taxon>
        <taxon>Alsobacter</taxon>
    </lineage>
</organism>
<dbReference type="EMBL" id="PVZS01000028">
    <property type="protein sequence ID" value="PSC03259.1"/>
    <property type="molecule type" value="Genomic_DNA"/>
</dbReference>
<protein>
    <submittedName>
        <fullName evidence="3">MucR family transcriptional regulator</fullName>
    </submittedName>
</protein>
<accession>A0A2T1HP10</accession>
<dbReference type="InterPro" id="IPR041920">
    <property type="entry name" value="ROS/MUCR_sf"/>
</dbReference>
<dbReference type="Gene3D" id="1.10.10.1550">
    <property type="entry name" value="ROS/MUCR transcriptional regulator protein"/>
    <property type="match status" value="1"/>
</dbReference>
<dbReference type="Pfam" id="PF05443">
    <property type="entry name" value="ROS_MUCR"/>
    <property type="match status" value="1"/>
</dbReference>
<dbReference type="GO" id="GO:0006355">
    <property type="term" value="P:regulation of DNA-templated transcription"/>
    <property type="evidence" value="ECO:0007669"/>
    <property type="project" value="InterPro"/>
</dbReference>
<sequence length="196" mass="20624">MSREEDMLQRVADVVAAYVANNAVPTQDVAWIVARVHEAFMGAACEATEEPQQAPAVPLSKSVRADAIICLEDGRPYTSLRRHLTTRYGMSPADCRAKWGLPNDYPMVAPNYAAKRSALARDMGLGAIRRHQRSGAPAQDGGVTAQQDPEPQDTPVTGGSGPSLGGATADGAAANSNDPEGPAPVKSEQAPSFRGE</sequence>
<evidence type="ECO:0000313" key="3">
    <source>
        <dbReference type="EMBL" id="PSC03259.1"/>
    </source>
</evidence>
<keyword evidence="4" id="KW-1185">Reference proteome</keyword>
<comment type="similarity">
    <text evidence="1">Belongs to the ros/MucR family.</text>
</comment>
<evidence type="ECO:0000256" key="1">
    <source>
        <dbReference type="ARBA" id="ARBA00007031"/>
    </source>
</evidence>
<name>A0A2T1HP10_9HYPH</name>
<dbReference type="OrthoDB" id="9809693at2"/>